<evidence type="ECO:0000256" key="1">
    <source>
        <dbReference type="SAM" id="MobiDB-lite"/>
    </source>
</evidence>
<organism evidence="2 3">
    <name type="scientific">Hydrogenophaga laconesensis</name>
    <dbReference type="NCBI Taxonomy" id="1805971"/>
    <lineage>
        <taxon>Bacteria</taxon>
        <taxon>Pseudomonadati</taxon>
        <taxon>Pseudomonadota</taxon>
        <taxon>Betaproteobacteria</taxon>
        <taxon>Burkholderiales</taxon>
        <taxon>Comamonadaceae</taxon>
        <taxon>Hydrogenophaga</taxon>
    </lineage>
</organism>
<gene>
    <name evidence="2" type="ORF">J2X09_001454</name>
</gene>
<sequence length="173" mass="18792">MLTAQPFAESLSTWLGDTTSDTREMEGWRPGAVSPFQWMTTASAFSDTGGLVNGDELAELIREHSLLNAQSLPAQPVSMVARWIVSRSVVVIDSPWGHVLPLFQFDLPRATVHPAMPMVLAELGGVLEGAELALWFVTPNEWLGGERPAIAMQNTLQAVRHAARADRYVALGG</sequence>
<accession>A0ABU1V8H6</accession>
<keyword evidence="3" id="KW-1185">Reference proteome</keyword>
<reference evidence="2 3" key="1">
    <citation type="submission" date="2023-07" db="EMBL/GenBank/DDBJ databases">
        <title>Sorghum-associated microbial communities from plants grown in Nebraska, USA.</title>
        <authorList>
            <person name="Schachtman D."/>
        </authorList>
    </citation>
    <scope>NUCLEOTIDE SEQUENCE [LARGE SCALE GENOMIC DNA]</scope>
    <source>
        <strain evidence="2 3">BE240</strain>
    </source>
</reference>
<name>A0ABU1V8H6_9BURK</name>
<dbReference type="Proteomes" id="UP001265550">
    <property type="component" value="Unassembled WGS sequence"/>
</dbReference>
<dbReference type="RefSeq" id="WP_204732403.1">
    <property type="nucleotide sequence ID" value="NZ_JAVDWE010000003.1"/>
</dbReference>
<proteinExistence type="predicted"/>
<evidence type="ECO:0000313" key="2">
    <source>
        <dbReference type="EMBL" id="MDR7093722.1"/>
    </source>
</evidence>
<dbReference type="EMBL" id="JAVDWE010000003">
    <property type="protein sequence ID" value="MDR7093722.1"/>
    <property type="molecule type" value="Genomic_DNA"/>
</dbReference>
<protein>
    <submittedName>
        <fullName evidence="2">Uncharacterized protein</fullName>
    </submittedName>
</protein>
<feature type="compositionally biased region" description="Polar residues" evidence="1">
    <location>
        <begin position="10"/>
        <end position="19"/>
    </location>
</feature>
<comment type="caution">
    <text evidence="2">The sequence shown here is derived from an EMBL/GenBank/DDBJ whole genome shotgun (WGS) entry which is preliminary data.</text>
</comment>
<feature type="region of interest" description="Disordered" evidence="1">
    <location>
        <begin position="1"/>
        <end position="24"/>
    </location>
</feature>
<evidence type="ECO:0000313" key="3">
    <source>
        <dbReference type="Proteomes" id="UP001265550"/>
    </source>
</evidence>